<evidence type="ECO:0000256" key="1">
    <source>
        <dbReference type="SAM" id="Phobius"/>
    </source>
</evidence>
<organism evidence="2 3">
    <name type="scientific">Hyaloscypha bicolor E</name>
    <dbReference type="NCBI Taxonomy" id="1095630"/>
    <lineage>
        <taxon>Eukaryota</taxon>
        <taxon>Fungi</taxon>
        <taxon>Dikarya</taxon>
        <taxon>Ascomycota</taxon>
        <taxon>Pezizomycotina</taxon>
        <taxon>Leotiomycetes</taxon>
        <taxon>Helotiales</taxon>
        <taxon>Hyaloscyphaceae</taxon>
        <taxon>Hyaloscypha</taxon>
        <taxon>Hyaloscypha bicolor</taxon>
    </lineage>
</organism>
<reference evidence="2 3" key="1">
    <citation type="submission" date="2016-04" db="EMBL/GenBank/DDBJ databases">
        <title>A degradative enzymes factory behind the ericoid mycorrhizal symbiosis.</title>
        <authorList>
            <consortium name="DOE Joint Genome Institute"/>
            <person name="Martino E."/>
            <person name="Morin E."/>
            <person name="Grelet G."/>
            <person name="Kuo A."/>
            <person name="Kohler A."/>
            <person name="Daghino S."/>
            <person name="Barry K."/>
            <person name="Choi C."/>
            <person name="Cichocki N."/>
            <person name="Clum A."/>
            <person name="Copeland A."/>
            <person name="Hainaut M."/>
            <person name="Haridas S."/>
            <person name="Labutti K."/>
            <person name="Lindquist E."/>
            <person name="Lipzen A."/>
            <person name="Khouja H.-R."/>
            <person name="Murat C."/>
            <person name="Ohm R."/>
            <person name="Olson A."/>
            <person name="Spatafora J."/>
            <person name="Veneault-Fourrey C."/>
            <person name="Henrissat B."/>
            <person name="Grigoriev I."/>
            <person name="Martin F."/>
            <person name="Perotto S."/>
        </authorList>
    </citation>
    <scope>NUCLEOTIDE SEQUENCE [LARGE SCALE GENOMIC DNA]</scope>
    <source>
        <strain evidence="2 3">E</strain>
    </source>
</reference>
<dbReference type="STRING" id="1095630.A0A2J6TQH4"/>
<evidence type="ECO:0000313" key="3">
    <source>
        <dbReference type="Proteomes" id="UP000235371"/>
    </source>
</evidence>
<keyword evidence="1" id="KW-0812">Transmembrane</keyword>
<dbReference type="GeneID" id="36587326"/>
<keyword evidence="3" id="KW-1185">Reference proteome</keyword>
<feature type="transmembrane region" description="Helical" evidence="1">
    <location>
        <begin position="116"/>
        <end position="137"/>
    </location>
</feature>
<dbReference type="RefSeq" id="XP_024742177.1">
    <property type="nucleotide sequence ID" value="XM_024879249.1"/>
</dbReference>
<name>A0A2J6TQH4_9HELO</name>
<keyword evidence="1" id="KW-0472">Membrane</keyword>
<keyword evidence="1" id="KW-1133">Transmembrane helix</keyword>
<gene>
    <name evidence="2" type="ORF">K444DRAFT_607835</name>
</gene>
<sequence>MKGTEHAKSLVQMREKGTKKLDKFCEMLKQSTGVDEALNHLLNLKQKQANASEAQIANKLAIETGRQGKTLMIFTAVTIIFLPASFMAAFLTIPIADYPHDDKGASAMTLHWASKYIFSISFGISIPLLILAFNFAIFENGVKNRTGPRAATHVLGRFFIRVHQWLMFLLAWIRLLLLHIWYSFLGDKNKWRRRRYRRAGRRALRRRRGIYKPYESAEN</sequence>
<proteinExistence type="predicted"/>
<protein>
    <submittedName>
        <fullName evidence="2">Uncharacterized protein</fullName>
    </submittedName>
</protein>
<feature type="transmembrane region" description="Helical" evidence="1">
    <location>
        <begin position="158"/>
        <end position="182"/>
    </location>
</feature>
<accession>A0A2J6TQH4</accession>
<dbReference type="Gene3D" id="1.20.58.340">
    <property type="entry name" value="Magnesium transport protein CorA, transmembrane region"/>
    <property type="match status" value="1"/>
</dbReference>
<dbReference type="EMBL" id="KZ613746">
    <property type="protein sequence ID" value="PMD65273.1"/>
    <property type="molecule type" value="Genomic_DNA"/>
</dbReference>
<dbReference type="AlphaFoldDB" id="A0A2J6TQH4"/>
<feature type="transmembrane region" description="Helical" evidence="1">
    <location>
        <begin position="71"/>
        <end position="96"/>
    </location>
</feature>
<dbReference type="Proteomes" id="UP000235371">
    <property type="component" value="Unassembled WGS sequence"/>
</dbReference>
<dbReference type="OrthoDB" id="3560579at2759"/>
<evidence type="ECO:0000313" key="2">
    <source>
        <dbReference type="EMBL" id="PMD65273.1"/>
    </source>
</evidence>
<dbReference type="InParanoid" id="A0A2J6TQH4"/>